<comment type="caution">
    <text evidence="2">The sequence shown here is derived from an EMBL/GenBank/DDBJ whole genome shotgun (WGS) entry which is preliminary data.</text>
</comment>
<gene>
    <name evidence="2" type="ORF">CC117_27600</name>
</gene>
<dbReference type="EMBL" id="MBLM01000154">
    <property type="protein sequence ID" value="OHV30239.1"/>
    <property type="molecule type" value="Genomic_DNA"/>
</dbReference>
<proteinExistence type="predicted"/>
<dbReference type="SUPFAM" id="SSF52540">
    <property type="entry name" value="P-loop containing nucleoside triphosphate hydrolases"/>
    <property type="match status" value="1"/>
</dbReference>
<feature type="region of interest" description="Disordered" evidence="1">
    <location>
        <begin position="251"/>
        <end position="277"/>
    </location>
</feature>
<dbReference type="AlphaFoldDB" id="A0A1S1Q9H8"/>
<evidence type="ECO:0000313" key="2">
    <source>
        <dbReference type="EMBL" id="OHV30239.1"/>
    </source>
</evidence>
<evidence type="ECO:0000256" key="1">
    <source>
        <dbReference type="SAM" id="MobiDB-lite"/>
    </source>
</evidence>
<sequence>MIIAVGSLKASPGATTLALALADRWPTDGGDPLVVEADPAGGDLGARFGLLAGGRGLVTLAAAGRRGGGQRSAEDHAHQLPGGLEVISAPAGAEQASQVLGELDGGGWSLLWSAARAGGRTVIVDCGRLDPWSPAGPALRAADVLLLVVRARDEELAHLAARMHVVQGWALPAWYVVVVAQPHRAPDYRVREIARVLGSRVLGPVPYDTTAAEVLAGRRQTRTGIGRSKLGRTVAGIAGYLAATVPAGSERPALGAAPAGSNGRAALPPTPTRTVPR</sequence>
<name>A0A1S1Q9H8_9ACTN</name>
<dbReference type="OrthoDB" id="5243870at2"/>
<protein>
    <recommendedName>
        <fullName evidence="4">ATPase involved in chromosome partitioning</fullName>
    </recommendedName>
</protein>
<dbReference type="Proteomes" id="UP000179627">
    <property type="component" value="Unassembled WGS sequence"/>
</dbReference>
<accession>A0A1S1Q9H8</accession>
<evidence type="ECO:0008006" key="4">
    <source>
        <dbReference type="Google" id="ProtNLM"/>
    </source>
</evidence>
<dbReference type="InterPro" id="IPR027417">
    <property type="entry name" value="P-loop_NTPase"/>
</dbReference>
<evidence type="ECO:0000313" key="3">
    <source>
        <dbReference type="Proteomes" id="UP000179627"/>
    </source>
</evidence>
<dbReference type="Gene3D" id="3.40.50.300">
    <property type="entry name" value="P-loop containing nucleotide triphosphate hydrolases"/>
    <property type="match status" value="1"/>
</dbReference>
<keyword evidence="3" id="KW-1185">Reference proteome</keyword>
<reference evidence="3" key="1">
    <citation type="submission" date="2016-07" db="EMBL/GenBank/DDBJ databases">
        <title>Sequence Frankia sp. strain CcI1.17.</title>
        <authorList>
            <person name="Ghodhbane-Gtari F."/>
            <person name="Swanson E."/>
            <person name="Gueddou A."/>
            <person name="Morris K."/>
            <person name="Hezbri K."/>
            <person name="Ktari A."/>
            <person name="Nouioui I."/>
            <person name="Abebe-Akele F."/>
            <person name="Simpson S."/>
            <person name="Thomas K."/>
            <person name="Gtari M."/>
            <person name="Tisa L.S."/>
            <person name="Hurst S."/>
        </authorList>
    </citation>
    <scope>NUCLEOTIDE SEQUENCE [LARGE SCALE GENOMIC DNA]</scope>
    <source>
        <strain evidence="3">Cc1.17</strain>
    </source>
</reference>
<organism evidence="2 3">
    <name type="scientific">Parafrankia colletiae</name>
    <dbReference type="NCBI Taxonomy" id="573497"/>
    <lineage>
        <taxon>Bacteria</taxon>
        <taxon>Bacillati</taxon>
        <taxon>Actinomycetota</taxon>
        <taxon>Actinomycetes</taxon>
        <taxon>Frankiales</taxon>
        <taxon>Frankiaceae</taxon>
        <taxon>Parafrankia</taxon>
    </lineage>
</organism>